<feature type="region of interest" description="Disordered" evidence="2">
    <location>
        <begin position="371"/>
        <end position="421"/>
    </location>
</feature>
<keyword evidence="4" id="KW-1185">Reference proteome</keyword>
<comment type="caution">
    <text evidence="3">The sequence shown here is derived from an EMBL/GenBank/DDBJ whole genome shotgun (WGS) entry which is preliminary data.</text>
</comment>
<gene>
    <name evidence="3" type="ORF">QBC40DRAFT_239358</name>
</gene>
<evidence type="ECO:0000313" key="3">
    <source>
        <dbReference type="EMBL" id="KAK4194005.1"/>
    </source>
</evidence>
<dbReference type="Proteomes" id="UP001303160">
    <property type="component" value="Unassembled WGS sequence"/>
</dbReference>
<feature type="coiled-coil region" evidence="1">
    <location>
        <begin position="244"/>
        <end position="278"/>
    </location>
</feature>
<dbReference type="AlphaFoldDB" id="A0AAN7AQJ5"/>
<evidence type="ECO:0000256" key="1">
    <source>
        <dbReference type="SAM" id="Coils"/>
    </source>
</evidence>
<proteinExistence type="predicted"/>
<evidence type="ECO:0000313" key="4">
    <source>
        <dbReference type="Proteomes" id="UP001303160"/>
    </source>
</evidence>
<organism evidence="3 4">
    <name type="scientific">Triangularia verruculosa</name>
    <dbReference type="NCBI Taxonomy" id="2587418"/>
    <lineage>
        <taxon>Eukaryota</taxon>
        <taxon>Fungi</taxon>
        <taxon>Dikarya</taxon>
        <taxon>Ascomycota</taxon>
        <taxon>Pezizomycotina</taxon>
        <taxon>Sordariomycetes</taxon>
        <taxon>Sordariomycetidae</taxon>
        <taxon>Sordariales</taxon>
        <taxon>Podosporaceae</taxon>
        <taxon>Triangularia</taxon>
    </lineage>
</organism>
<evidence type="ECO:0000256" key="2">
    <source>
        <dbReference type="SAM" id="MobiDB-lite"/>
    </source>
</evidence>
<sequence length="529" mass="59811">MAQLQFYDIPFEKSARVSDLRTVLEDALKAGKCKEMAPGKAMVRDRLRSDYDEAFELLYDQLFAERAENITDAANCDPKRFVKKYFLDSHGNPDQTKTKEPLKFRVFYKSVSDEMKQACSEVPGLGFHHDLLMAFVGWEGTIKDGIDKEFARLEAKYSANKQKLHSAQADVDLSLLLRQQLAIEADGTLIAGMDTKPVTTIILDRWEFVIGKRNVPEIIVSKCPGLVMKDFGRIAVIGWDTVQVDAEIHRLKEEREREKELAKEREREAEAEEQARKEAAWNRRIAGYHRLLAACQDSPNSILGLSDLPGRYVVKATSDSLRSYSTNDQGGDAMAVNIFSTPSSNTHGVKASFHFGIVEGTMLLGMSREDVEKAREGQPKHSSYSDPGEDDGENPSDSLRAFNGIENGPTTGQKRDLGNISDPWGVRAARAKRQQMMANTPRDPNRVYFQFVCNTVHGYPEVDENNEHIGHLDFDEDAGWLKATGTFHLPTYFRTPPTFTLYKISNTPSKHMKPIDWYEFDGRRWGPGW</sequence>
<dbReference type="EMBL" id="MU864155">
    <property type="protein sequence ID" value="KAK4194005.1"/>
    <property type="molecule type" value="Genomic_DNA"/>
</dbReference>
<protein>
    <submittedName>
        <fullName evidence="3">Uncharacterized protein</fullName>
    </submittedName>
</protein>
<keyword evidence="1" id="KW-0175">Coiled coil</keyword>
<name>A0AAN7AQJ5_9PEZI</name>
<reference evidence="3" key="2">
    <citation type="submission" date="2023-05" db="EMBL/GenBank/DDBJ databases">
        <authorList>
            <consortium name="Lawrence Berkeley National Laboratory"/>
            <person name="Steindorff A."/>
            <person name="Hensen N."/>
            <person name="Bonometti L."/>
            <person name="Westerberg I."/>
            <person name="Brannstrom I.O."/>
            <person name="Guillou S."/>
            <person name="Cros-Aarteil S."/>
            <person name="Calhoun S."/>
            <person name="Haridas S."/>
            <person name="Kuo A."/>
            <person name="Mondo S."/>
            <person name="Pangilinan J."/>
            <person name="Riley R."/>
            <person name="Labutti K."/>
            <person name="Andreopoulos B."/>
            <person name="Lipzen A."/>
            <person name="Chen C."/>
            <person name="Yanf M."/>
            <person name="Daum C."/>
            <person name="Ng V."/>
            <person name="Clum A."/>
            <person name="Ohm R."/>
            <person name="Martin F."/>
            <person name="Silar P."/>
            <person name="Natvig D."/>
            <person name="Lalanne C."/>
            <person name="Gautier V."/>
            <person name="Ament-Velasquez S.L."/>
            <person name="Kruys A."/>
            <person name="Hutchinson M.I."/>
            <person name="Powell A.J."/>
            <person name="Barry K."/>
            <person name="Miller A.N."/>
            <person name="Grigoriev I.V."/>
            <person name="Debuchy R."/>
            <person name="Gladieux P."/>
            <person name="Thoren M.H."/>
            <person name="Johannesson H."/>
        </authorList>
    </citation>
    <scope>NUCLEOTIDE SEQUENCE</scope>
    <source>
        <strain evidence="3">CBS 315.58</strain>
    </source>
</reference>
<reference evidence="3" key="1">
    <citation type="journal article" date="2023" name="Mol. Phylogenet. Evol.">
        <title>Genome-scale phylogeny and comparative genomics of the fungal order Sordariales.</title>
        <authorList>
            <person name="Hensen N."/>
            <person name="Bonometti L."/>
            <person name="Westerberg I."/>
            <person name="Brannstrom I.O."/>
            <person name="Guillou S."/>
            <person name="Cros-Aarteil S."/>
            <person name="Calhoun S."/>
            <person name="Haridas S."/>
            <person name="Kuo A."/>
            <person name="Mondo S."/>
            <person name="Pangilinan J."/>
            <person name="Riley R."/>
            <person name="LaButti K."/>
            <person name="Andreopoulos B."/>
            <person name="Lipzen A."/>
            <person name="Chen C."/>
            <person name="Yan M."/>
            <person name="Daum C."/>
            <person name="Ng V."/>
            <person name="Clum A."/>
            <person name="Steindorff A."/>
            <person name="Ohm R.A."/>
            <person name="Martin F."/>
            <person name="Silar P."/>
            <person name="Natvig D.O."/>
            <person name="Lalanne C."/>
            <person name="Gautier V."/>
            <person name="Ament-Velasquez S.L."/>
            <person name="Kruys A."/>
            <person name="Hutchinson M.I."/>
            <person name="Powell A.J."/>
            <person name="Barry K."/>
            <person name="Miller A.N."/>
            <person name="Grigoriev I.V."/>
            <person name="Debuchy R."/>
            <person name="Gladieux P."/>
            <person name="Hiltunen Thoren M."/>
            <person name="Johannesson H."/>
        </authorList>
    </citation>
    <scope>NUCLEOTIDE SEQUENCE</scope>
    <source>
        <strain evidence="3">CBS 315.58</strain>
    </source>
</reference>
<accession>A0AAN7AQJ5</accession>